<name>A0A6G0VJ20_APHCR</name>
<feature type="region of interest" description="Disordered" evidence="1">
    <location>
        <begin position="83"/>
        <end position="110"/>
    </location>
</feature>
<dbReference type="Proteomes" id="UP000478052">
    <property type="component" value="Unassembled WGS sequence"/>
</dbReference>
<organism evidence="2 3">
    <name type="scientific">Aphis craccivora</name>
    <name type="common">Cowpea aphid</name>
    <dbReference type="NCBI Taxonomy" id="307492"/>
    <lineage>
        <taxon>Eukaryota</taxon>
        <taxon>Metazoa</taxon>
        <taxon>Ecdysozoa</taxon>
        <taxon>Arthropoda</taxon>
        <taxon>Hexapoda</taxon>
        <taxon>Insecta</taxon>
        <taxon>Pterygota</taxon>
        <taxon>Neoptera</taxon>
        <taxon>Paraneoptera</taxon>
        <taxon>Hemiptera</taxon>
        <taxon>Sternorrhyncha</taxon>
        <taxon>Aphidomorpha</taxon>
        <taxon>Aphidoidea</taxon>
        <taxon>Aphididae</taxon>
        <taxon>Aphidini</taxon>
        <taxon>Aphis</taxon>
        <taxon>Aphis</taxon>
    </lineage>
</organism>
<evidence type="ECO:0000256" key="1">
    <source>
        <dbReference type="SAM" id="MobiDB-lite"/>
    </source>
</evidence>
<reference evidence="2 3" key="1">
    <citation type="submission" date="2019-08" db="EMBL/GenBank/DDBJ databases">
        <title>Whole genome of Aphis craccivora.</title>
        <authorList>
            <person name="Voronova N.V."/>
            <person name="Shulinski R.S."/>
            <person name="Bandarenka Y.V."/>
            <person name="Zhorov D.G."/>
            <person name="Warner D."/>
        </authorList>
    </citation>
    <scope>NUCLEOTIDE SEQUENCE [LARGE SCALE GENOMIC DNA]</scope>
    <source>
        <strain evidence="2">180601</strain>
        <tissue evidence="2">Whole Body</tissue>
    </source>
</reference>
<feature type="non-terminal residue" evidence="2">
    <location>
        <position position="110"/>
    </location>
</feature>
<keyword evidence="3" id="KW-1185">Reference proteome</keyword>
<feature type="compositionally biased region" description="Low complexity" evidence="1">
    <location>
        <begin position="86"/>
        <end position="99"/>
    </location>
</feature>
<sequence>MNNYSLDEGYRNILNSFRSIDLQTILGAFGLDQLAFNYLAYITKIYEIYRSLPSNAWYNTMTRRLLQNQQQQQRQMISYMGQTQNPPQRMYQPPQYPQQSMHMARAGLPQ</sequence>
<gene>
    <name evidence="2" type="ORF">FWK35_00037560</name>
</gene>
<protein>
    <submittedName>
        <fullName evidence="2">Uncharacterized protein</fullName>
    </submittedName>
</protein>
<dbReference type="EMBL" id="VUJU01016489">
    <property type="protein sequence ID" value="KAF0688875.1"/>
    <property type="molecule type" value="Genomic_DNA"/>
</dbReference>
<comment type="caution">
    <text evidence="2">The sequence shown here is derived from an EMBL/GenBank/DDBJ whole genome shotgun (WGS) entry which is preliminary data.</text>
</comment>
<evidence type="ECO:0000313" key="3">
    <source>
        <dbReference type="Proteomes" id="UP000478052"/>
    </source>
</evidence>
<accession>A0A6G0VJ20</accession>
<dbReference type="AlphaFoldDB" id="A0A6G0VJ20"/>
<proteinExistence type="predicted"/>
<evidence type="ECO:0000313" key="2">
    <source>
        <dbReference type="EMBL" id="KAF0688875.1"/>
    </source>
</evidence>